<feature type="compositionally biased region" description="Gly residues" evidence="1">
    <location>
        <begin position="261"/>
        <end position="270"/>
    </location>
</feature>
<dbReference type="Proteomes" id="UP000002668">
    <property type="component" value="Genome"/>
</dbReference>
<sequence length="270" mass="29239">MIRSFLVYEYIDLQHKIYTLYAPSSNASTHTSLLPPQIPRINAPSSNASTQTPAPSLPISSVLATSHRIPHSPPHHAAQSSPIPACPAASLSPCLSSFTSRPLSHPHALFHSSGKPHTHFTSCRQQQSPSTPATYPTPPHLPRTTAKNWYIYPLRHSKPLPCARMGRGGYDTTDAAAYKSSAAADVIREHNAQRARAEVCTHRLNSTWDSVLRVCVKAEAAEEMRRDELAKLIRSKKSRGIRDAQKVAKAKTKEGGEKDGSGGTGEGSAA</sequence>
<dbReference type="InParanoid" id="E4ZR63"/>
<reference evidence="3" key="1">
    <citation type="journal article" date="2011" name="Nat. Commun.">
        <title>Effector diversification within compartments of the Leptosphaeria maculans genome affected by Repeat-Induced Point mutations.</title>
        <authorList>
            <person name="Rouxel T."/>
            <person name="Grandaubert J."/>
            <person name="Hane J.K."/>
            <person name="Hoede C."/>
            <person name="van de Wouw A.P."/>
            <person name="Couloux A."/>
            <person name="Dominguez V."/>
            <person name="Anthouard V."/>
            <person name="Bally P."/>
            <person name="Bourras S."/>
            <person name="Cozijnsen A.J."/>
            <person name="Ciuffetti L.M."/>
            <person name="Degrave A."/>
            <person name="Dilmaghani A."/>
            <person name="Duret L."/>
            <person name="Fudal I."/>
            <person name="Goodwin S.B."/>
            <person name="Gout L."/>
            <person name="Glaser N."/>
            <person name="Linglin J."/>
            <person name="Kema G.H.J."/>
            <person name="Lapalu N."/>
            <person name="Lawrence C.B."/>
            <person name="May K."/>
            <person name="Meyer M."/>
            <person name="Ollivier B."/>
            <person name="Poulain J."/>
            <person name="Schoch C.L."/>
            <person name="Simon A."/>
            <person name="Spatafora J.W."/>
            <person name="Stachowiak A."/>
            <person name="Turgeon B.G."/>
            <person name="Tyler B.M."/>
            <person name="Vincent D."/>
            <person name="Weissenbach J."/>
            <person name="Amselem J."/>
            <person name="Quesneville H."/>
            <person name="Oliver R.P."/>
            <person name="Wincker P."/>
            <person name="Balesdent M.-H."/>
            <person name="Howlett B.J."/>
        </authorList>
    </citation>
    <scope>NUCLEOTIDE SEQUENCE [LARGE SCALE GENOMIC DNA]</scope>
    <source>
        <strain evidence="3">JN3 / isolate v23.1.3 / race Av1-4-5-6-7-8</strain>
    </source>
</reference>
<proteinExistence type="predicted"/>
<dbReference type="VEuPathDB" id="FungiDB:LEMA_P034020.1"/>
<evidence type="ECO:0000256" key="1">
    <source>
        <dbReference type="SAM" id="MobiDB-lite"/>
    </source>
</evidence>
<keyword evidence="3" id="KW-1185">Reference proteome</keyword>
<gene>
    <name evidence="2" type="ORF">LEMA_P034020.1</name>
</gene>
<name>E4ZR63_LEPMJ</name>
<feature type="compositionally biased region" description="Polar residues" evidence="1">
    <location>
        <begin position="43"/>
        <end position="58"/>
    </location>
</feature>
<feature type="region of interest" description="Disordered" evidence="1">
    <location>
        <begin position="29"/>
        <end position="58"/>
    </location>
</feature>
<accession>E4ZR63</accession>
<feature type="compositionally biased region" description="Basic and acidic residues" evidence="1">
    <location>
        <begin position="240"/>
        <end position="260"/>
    </location>
</feature>
<feature type="region of interest" description="Disordered" evidence="1">
    <location>
        <begin position="107"/>
        <end position="139"/>
    </location>
</feature>
<dbReference type="AlphaFoldDB" id="E4ZR63"/>
<feature type="region of interest" description="Disordered" evidence="1">
    <location>
        <begin position="235"/>
        <end position="270"/>
    </location>
</feature>
<dbReference type="HOGENOM" id="CLU_1030840_0_0_1"/>
<feature type="compositionally biased region" description="Low complexity" evidence="1">
    <location>
        <begin position="125"/>
        <end position="134"/>
    </location>
</feature>
<evidence type="ECO:0000313" key="2">
    <source>
        <dbReference type="EMBL" id="CBX93728.1"/>
    </source>
</evidence>
<evidence type="ECO:0000313" key="3">
    <source>
        <dbReference type="Proteomes" id="UP000002668"/>
    </source>
</evidence>
<dbReference type="EMBL" id="FP929116">
    <property type="protein sequence ID" value="CBX93728.1"/>
    <property type="molecule type" value="Genomic_DNA"/>
</dbReference>
<dbReference type="OrthoDB" id="10663885at2759"/>
<protein>
    <submittedName>
        <fullName evidence="2">Predicted protein</fullName>
    </submittedName>
</protein>
<organism evidence="3">
    <name type="scientific">Leptosphaeria maculans (strain JN3 / isolate v23.1.3 / race Av1-4-5-6-7-8)</name>
    <name type="common">Blackleg fungus</name>
    <name type="synonym">Phoma lingam</name>
    <dbReference type="NCBI Taxonomy" id="985895"/>
    <lineage>
        <taxon>Eukaryota</taxon>
        <taxon>Fungi</taxon>
        <taxon>Dikarya</taxon>
        <taxon>Ascomycota</taxon>
        <taxon>Pezizomycotina</taxon>
        <taxon>Dothideomycetes</taxon>
        <taxon>Pleosporomycetidae</taxon>
        <taxon>Pleosporales</taxon>
        <taxon>Pleosporineae</taxon>
        <taxon>Leptosphaeriaceae</taxon>
        <taxon>Plenodomus</taxon>
        <taxon>Plenodomus lingam/Leptosphaeria maculans species complex</taxon>
    </lineage>
</organism>